<gene>
    <name evidence="1" type="ORF">BRETT_001399</name>
</gene>
<sequence>MQSSMQHPDSTKHHSKSTITVAKTLRPPFSSEFQVIITVPAQKPDVQKSGEFNAHTVPITVHLSKEGSASTLGAYIYSIVDTRDQNLSVYQTILNNSTEIQVDLAKKLGTLLSKNVGGLLTGYQGAFWFY</sequence>
<dbReference type="Proteomes" id="UP000663131">
    <property type="component" value="Chromosome 8"/>
</dbReference>
<dbReference type="EMBL" id="CP063136">
    <property type="protein sequence ID" value="QOU21673.1"/>
    <property type="molecule type" value="Genomic_DNA"/>
</dbReference>
<dbReference type="AlphaFoldDB" id="A0A871R552"/>
<dbReference type="GeneID" id="64573324"/>
<protein>
    <submittedName>
        <fullName evidence="1">Uncharacterized protein</fullName>
    </submittedName>
</protein>
<dbReference type="Gene3D" id="3.30.230.100">
    <property type="match status" value="1"/>
</dbReference>
<dbReference type="OrthoDB" id="3987408at2759"/>
<reference evidence="1" key="2">
    <citation type="journal article" name="BMC Genomics">
        <title>New genome assemblies reveal patterns of domestication and adaptation across Brettanomyces (Dekkera) species.</title>
        <authorList>
            <person name="Roach M.J."/>
            <person name="Borneman A.R."/>
        </authorList>
    </citation>
    <scope>NUCLEOTIDE SEQUENCE</scope>
    <source>
        <strain evidence="1">UCD 2041</strain>
    </source>
</reference>
<reference evidence="1" key="1">
    <citation type="submission" date="2020-10" db="EMBL/GenBank/DDBJ databases">
        <authorList>
            <person name="Palmer J.M."/>
        </authorList>
    </citation>
    <scope>NUCLEOTIDE SEQUENCE</scope>
    <source>
        <strain evidence="1">UCD 2041</strain>
    </source>
</reference>
<dbReference type="KEGG" id="bbrx:BRETT_001399"/>
<organism evidence="1 2">
    <name type="scientific">Dekkera bruxellensis</name>
    <name type="common">Brettanomyces custersii</name>
    <dbReference type="NCBI Taxonomy" id="5007"/>
    <lineage>
        <taxon>Eukaryota</taxon>
        <taxon>Fungi</taxon>
        <taxon>Dikarya</taxon>
        <taxon>Ascomycota</taxon>
        <taxon>Saccharomycotina</taxon>
        <taxon>Pichiomycetes</taxon>
        <taxon>Pichiales</taxon>
        <taxon>Pichiaceae</taxon>
        <taxon>Brettanomyces</taxon>
    </lineage>
</organism>
<proteinExistence type="predicted"/>
<name>A0A871R552_DEKBR</name>
<evidence type="ECO:0000313" key="1">
    <source>
        <dbReference type="EMBL" id="QOU21673.1"/>
    </source>
</evidence>
<accession>A0A871R552</accession>
<evidence type="ECO:0000313" key="2">
    <source>
        <dbReference type="Proteomes" id="UP000663131"/>
    </source>
</evidence>
<dbReference type="RefSeq" id="XP_041138166.1">
    <property type="nucleotide sequence ID" value="XM_041279952.1"/>
</dbReference>